<dbReference type="KEGG" id="tcd:AAIA72_12910"/>
<dbReference type="RefSeq" id="WP_369600724.1">
    <property type="nucleotide sequence ID" value="NZ_CP154858.1"/>
</dbReference>
<gene>
    <name evidence="1" type="ORF">AAIA72_12910</name>
</gene>
<evidence type="ECO:0000313" key="1">
    <source>
        <dbReference type="EMBL" id="XDT71699.1"/>
    </source>
</evidence>
<protein>
    <submittedName>
        <fullName evidence="1">Uncharacterized protein</fullName>
    </submittedName>
</protein>
<dbReference type="Gene3D" id="3.40.50.10610">
    <property type="entry name" value="ABC-type transport auxiliary lipoprotein component"/>
    <property type="match status" value="1"/>
</dbReference>
<proteinExistence type="predicted"/>
<reference evidence="1" key="1">
    <citation type="submission" date="2024-05" db="EMBL/GenBank/DDBJ databases">
        <title>Genome sequencing of novel strain.</title>
        <authorList>
            <person name="Ganbat D."/>
            <person name="Ganbat S."/>
            <person name="Lee S.-J."/>
        </authorList>
    </citation>
    <scope>NUCLEOTIDE SEQUENCE</scope>
    <source>
        <strain evidence="1">SMD15-11</strain>
    </source>
</reference>
<dbReference type="EMBL" id="CP154858">
    <property type="protein sequence ID" value="XDT71699.1"/>
    <property type="molecule type" value="Genomic_DNA"/>
</dbReference>
<dbReference type="AlphaFoldDB" id="A0AB39UUA4"/>
<organism evidence="1">
    <name type="scientific">Thermohahella caldifontis</name>
    <dbReference type="NCBI Taxonomy" id="3142973"/>
    <lineage>
        <taxon>Bacteria</taxon>
        <taxon>Pseudomonadati</taxon>
        <taxon>Pseudomonadota</taxon>
        <taxon>Gammaproteobacteria</taxon>
        <taxon>Oceanospirillales</taxon>
        <taxon>Hahellaceae</taxon>
        <taxon>Thermohahella</taxon>
    </lineage>
</organism>
<accession>A0AB39UUA4</accession>
<sequence>MARYQKALSWARQQDATYGVTGSVNEWRYKAGLDGEPAVGVTLRVVELNTGNVVWTATGARAGWGREAVSMTAQKVLDDLIDDIPAGQD</sequence>
<name>A0AB39UUA4_9GAMM</name>